<feature type="transmembrane region" description="Helical" evidence="2">
    <location>
        <begin position="30"/>
        <end position="51"/>
    </location>
</feature>
<keyword evidence="2" id="KW-1133">Transmembrane helix</keyword>
<gene>
    <name evidence="3" type="ORF">Pan189_33760</name>
</gene>
<feature type="region of interest" description="Disordered" evidence="1">
    <location>
        <begin position="227"/>
        <end position="248"/>
    </location>
</feature>
<dbReference type="Proteomes" id="UP000317318">
    <property type="component" value="Chromosome"/>
</dbReference>
<dbReference type="InterPro" id="IPR007813">
    <property type="entry name" value="PilN"/>
</dbReference>
<dbReference type="Pfam" id="PF05137">
    <property type="entry name" value="PilN"/>
    <property type="match status" value="1"/>
</dbReference>
<keyword evidence="2" id="KW-0812">Transmembrane</keyword>
<protein>
    <submittedName>
        <fullName evidence="3">Fimbrial assembly protein (PilN)</fullName>
    </submittedName>
</protein>
<evidence type="ECO:0000313" key="3">
    <source>
        <dbReference type="EMBL" id="QDT38976.1"/>
    </source>
</evidence>
<evidence type="ECO:0000256" key="2">
    <source>
        <dbReference type="SAM" id="Phobius"/>
    </source>
</evidence>
<sequence>MKPIQTESTPQIDFLPKRHRRDREAMRRSTSCRSVLAFFVIGIAATTVVLIQTPQRLAAEQERLDPMLEKSRFLQAERSRIDTVLQELQSRAAVVDELTDSPSRTFLFWAIAGAAPEQLSLSKLSIASKQSTTRRPDPSATETAVAQDPFAKDVARLRAGKSSGSTTITIEGTATDDAAVAEFLANLEELQIFSQVALLFTDRQALRDQTGRRFGARLVVRRRLEPSEVDRISESPDVASPPDSEVLQ</sequence>
<evidence type="ECO:0000256" key="1">
    <source>
        <dbReference type="SAM" id="MobiDB-lite"/>
    </source>
</evidence>
<keyword evidence="4" id="KW-1185">Reference proteome</keyword>
<evidence type="ECO:0000313" key="4">
    <source>
        <dbReference type="Proteomes" id="UP000317318"/>
    </source>
</evidence>
<keyword evidence="2" id="KW-0472">Membrane</keyword>
<dbReference type="KEGG" id="svp:Pan189_33760"/>
<proteinExistence type="predicted"/>
<dbReference type="RefSeq" id="WP_145365077.1">
    <property type="nucleotide sequence ID" value="NZ_CP036268.1"/>
</dbReference>
<dbReference type="AlphaFoldDB" id="A0A517R511"/>
<reference evidence="3 4" key="1">
    <citation type="submission" date="2019-02" db="EMBL/GenBank/DDBJ databases">
        <title>Deep-cultivation of Planctomycetes and their phenomic and genomic characterization uncovers novel biology.</title>
        <authorList>
            <person name="Wiegand S."/>
            <person name="Jogler M."/>
            <person name="Boedeker C."/>
            <person name="Pinto D."/>
            <person name="Vollmers J."/>
            <person name="Rivas-Marin E."/>
            <person name="Kohn T."/>
            <person name="Peeters S.H."/>
            <person name="Heuer A."/>
            <person name="Rast P."/>
            <person name="Oberbeckmann S."/>
            <person name="Bunk B."/>
            <person name="Jeske O."/>
            <person name="Meyerdierks A."/>
            <person name="Storesund J.E."/>
            <person name="Kallscheuer N."/>
            <person name="Luecker S."/>
            <person name="Lage O.M."/>
            <person name="Pohl T."/>
            <person name="Merkel B.J."/>
            <person name="Hornburger P."/>
            <person name="Mueller R.-W."/>
            <person name="Bruemmer F."/>
            <person name="Labrenz M."/>
            <person name="Spormann A.M."/>
            <person name="Op den Camp H."/>
            <person name="Overmann J."/>
            <person name="Amann R."/>
            <person name="Jetten M.S.M."/>
            <person name="Mascher T."/>
            <person name="Medema M.H."/>
            <person name="Devos D.P."/>
            <person name="Kaster A.-K."/>
            <person name="Ovreas L."/>
            <person name="Rohde M."/>
            <person name="Galperin M.Y."/>
            <person name="Jogler C."/>
        </authorList>
    </citation>
    <scope>NUCLEOTIDE SEQUENCE [LARGE SCALE GENOMIC DNA]</scope>
    <source>
        <strain evidence="3 4">Pan189</strain>
    </source>
</reference>
<accession>A0A517R511</accession>
<dbReference type="EMBL" id="CP036268">
    <property type="protein sequence ID" value="QDT38976.1"/>
    <property type="molecule type" value="Genomic_DNA"/>
</dbReference>
<name>A0A517R511_9PLAN</name>
<organism evidence="3 4">
    <name type="scientific">Stratiformator vulcanicus</name>
    <dbReference type="NCBI Taxonomy" id="2527980"/>
    <lineage>
        <taxon>Bacteria</taxon>
        <taxon>Pseudomonadati</taxon>
        <taxon>Planctomycetota</taxon>
        <taxon>Planctomycetia</taxon>
        <taxon>Planctomycetales</taxon>
        <taxon>Planctomycetaceae</taxon>
        <taxon>Stratiformator</taxon>
    </lineage>
</organism>